<keyword evidence="2" id="KW-0732">Signal</keyword>
<dbReference type="HOGENOM" id="CLU_067863_1_0_1"/>
<proteinExistence type="predicted"/>
<dbReference type="EMBL" id="JPKY01000022">
    <property type="protein sequence ID" value="KFH46205.1"/>
    <property type="molecule type" value="Genomic_DNA"/>
</dbReference>
<reference evidence="4" key="1">
    <citation type="journal article" date="2014" name="Genome Announc.">
        <title>Genome sequence and annotation of Acremonium chrysogenum, producer of the beta-lactam antibiotic cephalosporin C.</title>
        <authorList>
            <person name="Terfehr D."/>
            <person name="Dahlmann T.A."/>
            <person name="Specht T."/>
            <person name="Zadra I."/>
            <person name="Kuernsteiner H."/>
            <person name="Kueck U."/>
        </authorList>
    </citation>
    <scope>NUCLEOTIDE SEQUENCE [LARGE SCALE GENOMIC DNA]</scope>
    <source>
        <strain evidence="4">ATCC 11550 / CBS 779.69 / DSM 880 / IAM 14645 / JCM 23072 / IMI 49137</strain>
    </source>
</reference>
<dbReference type="OrthoDB" id="1859733at2759"/>
<evidence type="ECO:0000256" key="2">
    <source>
        <dbReference type="SAM" id="SignalP"/>
    </source>
</evidence>
<feature type="chain" id="PRO_5001815450" description="Malate dehydrogenase-like protein" evidence="2">
    <location>
        <begin position="18"/>
        <end position="247"/>
    </location>
</feature>
<organism evidence="3 4">
    <name type="scientific">Hapsidospora chrysogenum (strain ATCC 11550 / CBS 779.69 / DSM 880 / IAM 14645 / JCM 23072 / IMI 49137)</name>
    <name type="common">Acremonium chrysogenum</name>
    <dbReference type="NCBI Taxonomy" id="857340"/>
    <lineage>
        <taxon>Eukaryota</taxon>
        <taxon>Fungi</taxon>
        <taxon>Dikarya</taxon>
        <taxon>Ascomycota</taxon>
        <taxon>Pezizomycotina</taxon>
        <taxon>Sordariomycetes</taxon>
        <taxon>Hypocreomycetidae</taxon>
        <taxon>Hypocreales</taxon>
        <taxon>Bionectriaceae</taxon>
        <taxon>Hapsidospora</taxon>
    </lineage>
</organism>
<evidence type="ECO:0000256" key="1">
    <source>
        <dbReference type="SAM" id="MobiDB-lite"/>
    </source>
</evidence>
<gene>
    <name evidence="3" type="ORF">ACRE_030050</name>
</gene>
<name>A0A086TA23_HAPC1</name>
<dbReference type="AlphaFoldDB" id="A0A086TA23"/>
<dbReference type="Pfam" id="PF11937">
    <property type="entry name" value="DUF3455"/>
    <property type="match status" value="1"/>
</dbReference>
<sequence>MLSKSLAVLASAALAAASPVARAHHGKGGPGCGAGRPAPTLPVNGGERELAGPGGLTLKSIALGHGIQNYTCSEAGAEPTATGALAVLYDMTKFYPGQGPESLTIEQFDGLTSSAINNLPVPLNLNDPANIALGATANPFPADAPLAVDGISIPFAGHHFFNGEGVPQFRLGSIDLLAALADRIPAPEGADPGPDNTGTVAWLELDAVEGSVGASLVYRVVTAGGTSHGCAAAGDDSTAYTAQYWFF</sequence>
<dbReference type="PANTHER" id="PTHR35567">
    <property type="entry name" value="MALATE DEHYDROGENASE (AFU_ORTHOLOGUE AFUA_2G13800)"/>
    <property type="match status" value="1"/>
</dbReference>
<comment type="caution">
    <text evidence="3">The sequence shown here is derived from an EMBL/GenBank/DDBJ whole genome shotgun (WGS) entry which is preliminary data.</text>
</comment>
<protein>
    <recommendedName>
        <fullName evidence="5">Malate dehydrogenase-like protein</fullName>
    </recommendedName>
</protein>
<evidence type="ECO:0008006" key="5">
    <source>
        <dbReference type="Google" id="ProtNLM"/>
    </source>
</evidence>
<feature type="region of interest" description="Disordered" evidence="1">
    <location>
        <begin position="25"/>
        <end position="46"/>
    </location>
</feature>
<keyword evidence="4" id="KW-1185">Reference proteome</keyword>
<accession>A0A086TA23</accession>
<evidence type="ECO:0000313" key="4">
    <source>
        <dbReference type="Proteomes" id="UP000029964"/>
    </source>
</evidence>
<dbReference type="Proteomes" id="UP000029964">
    <property type="component" value="Unassembled WGS sequence"/>
</dbReference>
<evidence type="ECO:0000313" key="3">
    <source>
        <dbReference type="EMBL" id="KFH46205.1"/>
    </source>
</evidence>
<feature type="signal peptide" evidence="2">
    <location>
        <begin position="1"/>
        <end position="17"/>
    </location>
</feature>
<dbReference type="InterPro" id="IPR021851">
    <property type="entry name" value="DUF3455"/>
</dbReference>
<dbReference type="PANTHER" id="PTHR35567:SF3">
    <property type="entry name" value="MALATE DEHYDROGENASE"/>
    <property type="match status" value="1"/>
</dbReference>